<evidence type="ECO:0000256" key="2">
    <source>
        <dbReference type="ARBA" id="ARBA00022801"/>
    </source>
</evidence>
<evidence type="ECO:0000313" key="5">
    <source>
        <dbReference type="Proteomes" id="UP001596083"/>
    </source>
</evidence>
<dbReference type="PRINTS" id="PR00413">
    <property type="entry name" value="HADHALOGNASE"/>
</dbReference>
<dbReference type="InterPro" id="IPR051400">
    <property type="entry name" value="HAD-like_hydrolase"/>
</dbReference>
<dbReference type="InterPro" id="IPR036412">
    <property type="entry name" value="HAD-like_sf"/>
</dbReference>
<dbReference type="GO" id="GO:0016787">
    <property type="term" value="F:hydrolase activity"/>
    <property type="evidence" value="ECO:0007669"/>
    <property type="project" value="UniProtKB-KW"/>
</dbReference>
<dbReference type="EMBL" id="JBHSPB010000007">
    <property type="protein sequence ID" value="MFC5721191.1"/>
    <property type="molecule type" value="Genomic_DNA"/>
</dbReference>
<dbReference type="Gene3D" id="3.40.50.1000">
    <property type="entry name" value="HAD superfamily/HAD-like"/>
    <property type="match status" value="1"/>
</dbReference>
<comment type="caution">
    <text evidence="4">The sequence shown here is derived from an EMBL/GenBank/DDBJ whole genome shotgun (WGS) entry which is preliminary data.</text>
</comment>
<sequence length="268" mass="28547">MATSVPAPVRAVLWDVDDTLFDYTGSDRTGALRHFAAEGVLARFATPEAAWGMWRAVMEEQYARFLSGEIDFAEHRRERVRAFLGAPLADSDAEAWFGRYVTRYEAAWALFPDAVPALDALRRPFRHAVLSNSATAHQERKLRALGLEGRFEHVLCADRLGCAKPDPAAFAAACAALGLPPGEVAYVGDNLDVDAVGAVRAGLRGIWLDRPGAVPWGGPNGRGTDGAAAADGAPAQTVPDGVRRIRGLDELPALLLGVIGFGAPSTFG</sequence>
<accession>A0ABW0YX64</accession>
<name>A0ABW0YX64_9ACTN</name>
<dbReference type="Proteomes" id="UP001596083">
    <property type="component" value="Unassembled WGS sequence"/>
</dbReference>
<keyword evidence="5" id="KW-1185">Reference proteome</keyword>
<dbReference type="PANTHER" id="PTHR46470:SF4">
    <property type="entry name" value="5-AMINO-6-(5-PHOSPHO-D-RIBITYLAMINO)URACIL PHOSPHATASE YIGB"/>
    <property type="match status" value="1"/>
</dbReference>
<proteinExistence type="predicted"/>
<gene>
    <name evidence="4" type="ORF">ACFP1Z_13550</name>
</gene>
<dbReference type="SFLD" id="SFLDG01129">
    <property type="entry name" value="C1.5:_HAD__Beta-PGM__Phosphata"/>
    <property type="match status" value="1"/>
</dbReference>
<reference evidence="5" key="1">
    <citation type="journal article" date="2019" name="Int. J. Syst. Evol. Microbiol.">
        <title>The Global Catalogue of Microorganisms (GCM) 10K type strain sequencing project: providing services to taxonomists for standard genome sequencing and annotation.</title>
        <authorList>
            <consortium name="The Broad Institute Genomics Platform"/>
            <consortium name="The Broad Institute Genome Sequencing Center for Infectious Disease"/>
            <person name="Wu L."/>
            <person name="Ma J."/>
        </authorList>
    </citation>
    <scope>NUCLEOTIDE SEQUENCE [LARGE SCALE GENOMIC DNA]</scope>
    <source>
        <strain evidence="5">CGMCC 4.7304</strain>
    </source>
</reference>
<dbReference type="Pfam" id="PF00702">
    <property type="entry name" value="Hydrolase"/>
    <property type="match status" value="1"/>
</dbReference>
<keyword evidence="2 4" id="KW-0378">Hydrolase</keyword>
<protein>
    <submittedName>
        <fullName evidence="4">HAD family hydrolase</fullName>
        <ecNumber evidence="4">3.1.3.-</ecNumber>
    </submittedName>
</protein>
<dbReference type="InterPro" id="IPR006439">
    <property type="entry name" value="HAD-SF_hydro_IA"/>
</dbReference>
<evidence type="ECO:0000313" key="4">
    <source>
        <dbReference type="EMBL" id="MFC5721191.1"/>
    </source>
</evidence>
<dbReference type="Gene3D" id="1.20.120.1600">
    <property type="match status" value="1"/>
</dbReference>
<dbReference type="SFLD" id="SFLDS00003">
    <property type="entry name" value="Haloacid_Dehalogenase"/>
    <property type="match status" value="1"/>
</dbReference>
<dbReference type="PANTHER" id="PTHR46470">
    <property type="entry name" value="N-ACYLNEURAMINATE-9-PHOSPHATASE"/>
    <property type="match status" value="1"/>
</dbReference>
<dbReference type="NCBIfam" id="TIGR01549">
    <property type="entry name" value="HAD-SF-IA-v1"/>
    <property type="match status" value="1"/>
</dbReference>
<dbReference type="InterPro" id="IPR023214">
    <property type="entry name" value="HAD_sf"/>
</dbReference>
<dbReference type="EC" id="3.1.3.-" evidence="4"/>
<evidence type="ECO:0000256" key="3">
    <source>
        <dbReference type="ARBA" id="ARBA00022842"/>
    </source>
</evidence>
<dbReference type="SUPFAM" id="SSF56784">
    <property type="entry name" value="HAD-like"/>
    <property type="match status" value="1"/>
</dbReference>
<evidence type="ECO:0000256" key="1">
    <source>
        <dbReference type="ARBA" id="ARBA00001946"/>
    </source>
</evidence>
<comment type="cofactor">
    <cofactor evidence="1">
        <name>Mg(2+)</name>
        <dbReference type="ChEBI" id="CHEBI:18420"/>
    </cofactor>
</comment>
<organism evidence="4 5">
    <name type="scientific">Streptomyces gamaensis</name>
    <dbReference type="NCBI Taxonomy" id="1763542"/>
    <lineage>
        <taxon>Bacteria</taxon>
        <taxon>Bacillati</taxon>
        <taxon>Actinomycetota</taxon>
        <taxon>Actinomycetes</taxon>
        <taxon>Kitasatosporales</taxon>
        <taxon>Streptomycetaceae</taxon>
        <taxon>Streptomyces</taxon>
    </lineage>
</organism>
<dbReference type="RefSeq" id="WP_390316421.1">
    <property type="nucleotide sequence ID" value="NZ_JBHSPB010000007.1"/>
</dbReference>
<keyword evidence="3" id="KW-0460">Magnesium</keyword>